<evidence type="ECO:0000256" key="1">
    <source>
        <dbReference type="SAM" id="MobiDB-lite"/>
    </source>
</evidence>
<dbReference type="AlphaFoldDB" id="A0A9Q4MKZ1"/>
<feature type="region of interest" description="Disordered" evidence="1">
    <location>
        <begin position="40"/>
        <end position="61"/>
    </location>
</feature>
<name>A0A9Q4MKZ1_XYLFS</name>
<protein>
    <submittedName>
        <fullName evidence="2">Uncharacterized protein</fullName>
    </submittedName>
</protein>
<reference evidence="2" key="2">
    <citation type="journal article" date="2020" name="Appl. Environ. Microbiol.">
        <title>Multiple intercontinental introductions associated with the emergence of a plant pathogen in Europe.</title>
        <authorList>
            <person name="Landa B.B."/>
            <person name="Castillo A.I."/>
            <person name="Giampetruzzi A."/>
            <person name="Kahn A."/>
            <person name="Roman-Ecija M."/>
            <person name="Velasco-Amo M.P."/>
            <person name="Navas-Cortes J.A."/>
            <person name="Marco-Noales E."/>
            <person name="Barbe S."/>
            <person name="Moralejo E."/>
            <person name="Coletta-Filho H.D."/>
            <person name="Saldarelli P."/>
            <person name="Saponari M."/>
            <person name="Almeida R.P.P."/>
        </authorList>
    </citation>
    <scope>NUCLEOTIDE SEQUENCE</scope>
    <source>
        <strain evidence="2">XYL1981</strain>
    </source>
</reference>
<reference evidence="2" key="1">
    <citation type="submission" date="2019-05" db="EMBL/GenBank/DDBJ databases">
        <authorList>
            <person name="Castillo A."/>
            <person name="Giampetruzzi A."/>
            <person name="Landa B."/>
            <person name="Saponari M."/>
            <person name="Almeida R.P.P."/>
            <person name="Moralejo E."/>
            <person name="Marco-Noales E."/>
            <person name="Velasco-Amo M.P."/>
            <person name="Roman-Ecija M."/>
            <person name="Navarro I."/>
            <person name="Monterde A."/>
            <person name="Barbe S."/>
        </authorList>
    </citation>
    <scope>NUCLEOTIDE SEQUENCE</scope>
    <source>
        <strain evidence="2">XYL1981</strain>
    </source>
</reference>
<proteinExistence type="predicted"/>
<sequence length="61" mass="6850">MHSNQATQYNPLHHTIAETNPTFIKYNTLVFQGLGLTVHQHSGTPQPMQDLNSLLTQPHTV</sequence>
<gene>
    <name evidence="2" type="ORF">FG476_12415</name>
</gene>
<organism evidence="2 3">
    <name type="scientific">Xylella fastidiosa subsp. multiplex</name>
    <dbReference type="NCBI Taxonomy" id="644357"/>
    <lineage>
        <taxon>Bacteria</taxon>
        <taxon>Pseudomonadati</taxon>
        <taxon>Pseudomonadota</taxon>
        <taxon>Gammaproteobacteria</taxon>
        <taxon>Lysobacterales</taxon>
        <taxon>Lysobacteraceae</taxon>
        <taxon>Xylella</taxon>
    </lineage>
</organism>
<evidence type="ECO:0000313" key="3">
    <source>
        <dbReference type="Proteomes" id="UP000474061"/>
    </source>
</evidence>
<comment type="caution">
    <text evidence="2">The sequence shown here is derived from an EMBL/GenBank/DDBJ whole genome shotgun (WGS) entry which is preliminary data.</text>
</comment>
<accession>A0A9Q4MKZ1</accession>
<dbReference type="Proteomes" id="UP000474061">
    <property type="component" value="Unassembled WGS sequence"/>
</dbReference>
<dbReference type="EMBL" id="VDCJ01000353">
    <property type="protein sequence ID" value="MRU24825.1"/>
    <property type="molecule type" value="Genomic_DNA"/>
</dbReference>
<evidence type="ECO:0000313" key="2">
    <source>
        <dbReference type="EMBL" id="MRU24825.1"/>
    </source>
</evidence>